<dbReference type="Gene3D" id="3.90.920.10">
    <property type="entry name" value="DNA primase, PRIM domain"/>
    <property type="match status" value="1"/>
</dbReference>
<dbReference type="PANTHER" id="PTHR42705:SF2">
    <property type="entry name" value="BIFUNCTIONAL NON-HOMOLOGOUS END JOINING PROTEIN LIGD"/>
    <property type="match status" value="1"/>
</dbReference>
<reference evidence="2 3" key="1">
    <citation type="submission" date="2015-05" db="EMBL/GenBank/DDBJ databases">
        <title>A genomic and transcriptomic approach to investigate the blue pigment phenotype in Pseudomonas fluorescens.</title>
        <authorList>
            <person name="Andreani N.A."/>
            <person name="Cardazzo B."/>
        </authorList>
    </citation>
    <scope>NUCLEOTIDE SEQUENCE [LARGE SCALE GENOMIC DNA]</scope>
    <source>
        <strain evidence="2 3">Ps_22</strain>
    </source>
</reference>
<dbReference type="AlphaFoldDB" id="A0A120G7N8"/>
<organism evidence="2 3">
    <name type="scientific">Pseudomonas fluorescens</name>
    <dbReference type="NCBI Taxonomy" id="294"/>
    <lineage>
        <taxon>Bacteria</taxon>
        <taxon>Pseudomonadati</taxon>
        <taxon>Pseudomonadota</taxon>
        <taxon>Gammaproteobacteria</taxon>
        <taxon>Pseudomonadales</taxon>
        <taxon>Pseudomonadaceae</taxon>
        <taxon>Pseudomonas</taxon>
    </lineage>
</organism>
<dbReference type="GO" id="GO:0003910">
    <property type="term" value="F:DNA ligase (ATP) activity"/>
    <property type="evidence" value="ECO:0007669"/>
    <property type="project" value="UniProtKB-EC"/>
</dbReference>
<comment type="caution">
    <text evidence="2">The sequence shown here is derived from an EMBL/GenBank/DDBJ whole genome shotgun (WGS) entry which is preliminary data.</text>
</comment>
<dbReference type="EMBL" id="LCYA01000077">
    <property type="protein sequence ID" value="KWV87567.1"/>
    <property type="molecule type" value="Genomic_DNA"/>
</dbReference>
<accession>A0A120G7N8</accession>
<dbReference type="InterPro" id="IPR014145">
    <property type="entry name" value="LigD_pol_dom"/>
</dbReference>
<dbReference type="PANTHER" id="PTHR42705">
    <property type="entry name" value="BIFUNCTIONAL NON-HOMOLOGOUS END JOINING PROTEIN LIGD"/>
    <property type="match status" value="1"/>
</dbReference>
<dbReference type="Proteomes" id="UP000061348">
    <property type="component" value="Unassembled WGS sequence"/>
</dbReference>
<evidence type="ECO:0000313" key="3">
    <source>
        <dbReference type="Proteomes" id="UP000061348"/>
    </source>
</evidence>
<dbReference type="Pfam" id="PF21686">
    <property type="entry name" value="LigD_Prim-Pol"/>
    <property type="match status" value="1"/>
</dbReference>
<evidence type="ECO:0000313" key="2">
    <source>
        <dbReference type="EMBL" id="KWV87567.1"/>
    </source>
</evidence>
<proteinExistence type="predicted"/>
<gene>
    <name evidence="2" type="primary">ykoU</name>
    <name evidence="2" type="ORF">PFLmoz3_02850</name>
</gene>
<keyword evidence="2" id="KW-0436">Ligase</keyword>
<feature type="domain" description="DNA ligase D polymerase" evidence="1">
    <location>
        <begin position="2"/>
        <end position="106"/>
    </location>
</feature>
<dbReference type="PATRIC" id="fig|294.194.peg.3164"/>
<dbReference type="EC" id="6.5.1.1" evidence="2"/>
<name>A0A120G7N8_PSEFL</name>
<sequence length="129" mass="14488">MPLARRDNWDTVKAFAKAIAQFMTRQLPERFTATSGPKNRVGKIFIDYLRNARGASTVAAYSVRARPGLPVSVPVSREELKGLRGAQQWTVANLHQRLQALKDDPWVGYANRQKISKKMWDKLGAQPPG</sequence>
<evidence type="ECO:0000259" key="1">
    <source>
        <dbReference type="Pfam" id="PF21686"/>
    </source>
</evidence>
<dbReference type="InterPro" id="IPR052171">
    <property type="entry name" value="NHEJ_LigD"/>
</dbReference>
<protein>
    <submittedName>
        <fullName evidence="2">Putative ATP-dependent DNA ligase YkoU</fullName>
        <ecNumber evidence="2">6.5.1.1</ecNumber>
    </submittedName>
</protein>